<evidence type="ECO:0000313" key="7">
    <source>
        <dbReference type="Proteomes" id="UP000766904"/>
    </source>
</evidence>
<dbReference type="Pfam" id="PF26237">
    <property type="entry name" value="DUF8054_C"/>
    <property type="match status" value="1"/>
</dbReference>
<keyword evidence="2" id="KW-0812">Transmembrane</keyword>
<evidence type="ECO:0000259" key="5">
    <source>
        <dbReference type="Pfam" id="PF26238"/>
    </source>
</evidence>
<dbReference type="AlphaFoldDB" id="A0A8J8Q125"/>
<feature type="domain" description="DUF8054" evidence="4">
    <location>
        <begin position="268"/>
        <end position="307"/>
    </location>
</feature>
<gene>
    <name evidence="6" type="ORF">CV102_11675</name>
</gene>
<protein>
    <submittedName>
        <fullName evidence="6">Uncharacterized protein</fullName>
    </submittedName>
</protein>
<dbReference type="Proteomes" id="UP000766904">
    <property type="component" value="Unassembled WGS sequence"/>
</dbReference>
<name>A0A8J8Q125_9EURY</name>
<accession>A0A8J8Q125</accession>
<dbReference type="RefSeq" id="WP_148858157.1">
    <property type="nucleotide sequence ID" value="NZ_PHNJ01000005.1"/>
</dbReference>
<keyword evidence="2" id="KW-1133">Transmembrane helix</keyword>
<dbReference type="InterPro" id="IPR058675">
    <property type="entry name" value="DUF8054_C"/>
</dbReference>
<keyword evidence="7" id="KW-1185">Reference proteome</keyword>
<evidence type="ECO:0000256" key="1">
    <source>
        <dbReference type="SAM" id="MobiDB-lite"/>
    </source>
</evidence>
<dbReference type="OrthoDB" id="292134at2157"/>
<dbReference type="Pfam" id="PF26238">
    <property type="entry name" value="DUF8054_M"/>
    <property type="match status" value="1"/>
</dbReference>
<feature type="region of interest" description="Disordered" evidence="1">
    <location>
        <begin position="91"/>
        <end position="145"/>
    </location>
</feature>
<reference evidence="6" key="1">
    <citation type="submission" date="2017-11" db="EMBL/GenBank/DDBJ databases">
        <authorList>
            <person name="Kajale S.C."/>
            <person name="Sharma A."/>
        </authorList>
    </citation>
    <scope>NUCLEOTIDE SEQUENCE</scope>
    <source>
        <strain evidence="6">LS1_42</strain>
    </source>
</reference>
<feature type="domain" description="DUF8054" evidence="5">
    <location>
        <begin position="144"/>
        <end position="265"/>
    </location>
</feature>
<evidence type="ECO:0000259" key="3">
    <source>
        <dbReference type="Pfam" id="PF26236"/>
    </source>
</evidence>
<dbReference type="InterPro" id="IPR058775">
    <property type="entry name" value="DUF8054_M"/>
</dbReference>
<dbReference type="EMBL" id="PHNJ01000005">
    <property type="protein sequence ID" value="TYL38456.1"/>
    <property type="molecule type" value="Genomic_DNA"/>
</dbReference>
<feature type="domain" description="DUF8054" evidence="3">
    <location>
        <begin position="7"/>
        <end position="86"/>
    </location>
</feature>
<evidence type="ECO:0000313" key="6">
    <source>
        <dbReference type="EMBL" id="TYL38456.1"/>
    </source>
</evidence>
<evidence type="ECO:0000256" key="2">
    <source>
        <dbReference type="SAM" id="Phobius"/>
    </source>
</evidence>
<evidence type="ECO:0000259" key="4">
    <source>
        <dbReference type="Pfam" id="PF26237"/>
    </source>
</evidence>
<organism evidence="6 7">
    <name type="scientific">Natronococcus pandeyae</name>
    <dbReference type="NCBI Taxonomy" id="2055836"/>
    <lineage>
        <taxon>Archaea</taxon>
        <taxon>Methanobacteriati</taxon>
        <taxon>Methanobacteriota</taxon>
        <taxon>Stenosarchaea group</taxon>
        <taxon>Halobacteria</taxon>
        <taxon>Halobacteriales</taxon>
        <taxon>Natrialbaceae</taxon>
        <taxon>Natronococcus</taxon>
    </lineage>
</organism>
<comment type="caution">
    <text evidence="6">The sequence shown here is derived from an EMBL/GenBank/DDBJ whole genome shotgun (WGS) entry which is preliminary data.</text>
</comment>
<keyword evidence="2" id="KW-0472">Membrane</keyword>
<sequence>MRETIIAALRQPEYTGENRCAPCTILNLGIAGAIGVAVARRSRLAGALVVGLSAAAIYLRGYLVPGTPELTKRYLPPSVLRLFGKEPEPTIHGGLGAVDSQSDATGGSAAGPDTGAEESAADSDVDAPVDGAENELEQPEPPSPETYFLEVDAVEPCDEIDDLCLTASFESAWNEEIDRIGADELDGEDAAGALGFDVDDHAFEIGDHGGDARTLRRDRQLIGNWPSQAALVADVTAARVLESRDDDWTSYEPAVKGELLNSLRLFLETCPTSGGAVVMGEETVESCCRSHDVIAVTCSETDERLFEYPVSELETE</sequence>
<dbReference type="InterPro" id="IPR058674">
    <property type="entry name" value="DUF8054_N"/>
</dbReference>
<feature type="compositionally biased region" description="Acidic residues" evidence="1">
    <location>
        <begin position="115"/>
        <end position="138"/>
    </location>
</feature>
<feature type="transmembrane region" description="Helical" evidence="2">
    <location>
        <begin position="44"/>
        <end position="63"/>
    </location>
</feature>
<dbReference type="Pfam" id="PF26236">
    <property type="entry name" value="DUF8054_N"/>
    <property type="match status" value="1"/>
</dbReference>
<proteinExistence type="predicted"/>